<feature type="compositionally biased region" description="Low complexity" evidence="2">
    <location>
        <begin position="15"/>
        <end position="26"/>
    </location>
</feature>
<name>A0ABR3KWX3_TRISP</name>
<evidence type="ECO:0000256" key="2">
    <source>
        <dbReference type="SAM" id="MobiDB-lite"/>
    </source>
</evidence>
<dbReference type="Proteomes" id="UP001558632">
    <property type="component" value="Unassembled WGS sequence"/>
</dbReference>
<accession>A0ABR3KWX3</accession>
<keyword evidence="5" id="KW-1185">Reference proteome</keyword>
<evidence type="ECO:0000256" key="1">
    <source>
        <dbReference type="SAM" id="Coils"/>
    </source>
</evidence>
<evidence type="ECO:0000259" key="3">
    <source>
        <dbReference type="Pfam" id="PF16563"/>
    </source>
</evidence>
<dbReference type="Pfam" id="PF16563">
    <property type="entry name" value="P66_CC"/>
    <property type="match status" value="1"/>
</dbReference>
<evidence type="ECO:0000313" key="4">
    <source>
        <dbReference type="EMBL" id="KAL1243944.1"/>
    </source>
</evidence>
<keyword evidence="1" id="KW-0175">Coiled coil</keyword>
<feature type="compositionally biased region" description="Polar residues" evidence="2">
    <location>
        <begin position="74"/>
        <end position="85"/>
    </location>
</feature>
<feature type="domain" description="Transcriptional repressor p66 coiled-coil MBD2-interaction" evidence="3">
    <location>
        <begin position="242"/>
        <end position="273"/>
    </location>
</feature>
<organism evidence="4 5">
    <name type="scientific">Trichinella spiralis</name>
    <name type="common">Trichina worm</name>
    <dbReference type="NCBI Taxonomy" id="6334"/>
    <lineage>
        <taxon>Eukaryota</taxon>
        <taxon>Metazoa</taxon>
        <taxon>Ecdysozoa</taxon>
        <taxon>Nematoda</taxon>
        <taxon>Enoplea</taxon>
        <taxon>Dorylaimia</taxon>
        <taxon>Trichinellida</taxon>
        <taxon>Trichinellidae</taxon>
        <taxon>Trichinella</taxon>
    </lineage>
</organism>
<comment type="caution">
    <text evidence="4">The sequence shown here is derived from an EMBL/GenBank/DDBJ whole genome shotgun (WGS) entry which is preliminary data.</text>
</comment>
<feature type="region of interest" description="Disordered" evidence="2">
    <location>
        <begin position="1"/>
        <end position="132"/>
    </location>
</feature>
<reference evidence="4 5" key="1">
    <citation type="submission" date="2024-07" db="EMBL/GenBank/DDBJ databases">
        <title>Enhanced genomic and transcriptomic resources for Trichinella pseudospiralis and T. spiralis underpin the discovery of pronounced molecular differences between stages and species.</title>
        <authorList>
            <person name="Pasi K.K."/>
            <person name="La Rosa G."/>
            <person name="Gomez-Morales M.A."/>
            <person name="Tosini F."/>
            <person name="Sumanam S."/>
            <person name="Young N.D."/>
            <person name="Chang B.C."/>
            <person name="Robin G.B."/>
        </authorList>
    </citation>
    <scope>NUCLEOTIDE SEQUENCE [LARGE SCALE GENOMIC DNA]</scope>
    <source>
        <strain evidence="4">ISS534</strain>
    </source>
</reference>
<protein>
    <submittedName>
        <fullName evidence="4">Transcription factor</fullName>
    </submittedName>
</protein>
<feature type="coiled-coil region" evidence="1">
    <location>
        <begin position="236"/>
        <end position="267"/>
    </location>
</feature>
<dbReference type="EMBL" id="JBEUSY010000152">
    <property type="protein sequence ID" value="KAL1243944.1"/>
    <property type="molecule type" value="Genomic_DNA"/>
</dbReference>
<sequence>MDAVAVPLAEESEVDSVVAVAEPSADQLTIVEEKDNADDNNNNNNSNDDDVEENNNNNNSSREVSGEENDAEQRNNAEPTTANSGEDSKSAETPGEEVADTAVPKEGVPSPGLLRRSQRASAKRAQERMRGEFRDVLEGDNYTGDGLEMDYDDETGLHVGNVRSNLENDWSSKPKKKRRLVIETLPDPSDCHFVIQEEDDGEVVVLSDDSEVSALHPSEVEALRAQYIKFKTSELSDEVRIEREKMLNELRSLLRAEEARLVILKRMHLSQQLPVKVLFWGGYPDDSVCIGCMEYLQFEAFCSIPFP</sequence>
<evidence type="ECO:0000313" key="5">
    <source>
        <dbReference type="Proteomes" id="UP001558632"/>
    </source>
</evidence>
<feature type="compositionally biased region" description="Low complexity" evidence="2">
    <location>
        <begin position="54"/>
        <end position="63"/>
    </location>
</feature>
<dbReference type="Gene3D" id="6.10.250.1650">
    <property type="match status" value="1"/>
</dbReference>
<gene>
    <name evidence="4" type="ORF">TSPI_09985</name>
</gene>
<dbReference type="InterPro" id="IPR032346">
    <property type="entry name" value="P66_CC"/>
</dbReference>
<proteinExistence type="predicted"/>